<protein>
    <recommendedName>
        <fullName evidence="4">SMODS and SLOG-associating 2TM effector domain-containing protein</fullName>
    </recommendedName>
</protein>
<dbReference type="RefSeq" id="WP_354008583.1">
    <property type="nucleotide sequence ID" value="NZ_JBEWTA010000001.1"/>
</dbReference>
<keyword evidence="1" id="KW-0472">Membrane</keyword>
<keyword evidence="1" id="KW-1133">Transmembrane helix</keyword>
<dbReference type="Proteomes" id="UP001549366">
    <property type="component" value="Unassembled WGS sequence"/>
</dbReference>
<comment type="caution">
    <text evidence="2">The sequence shown here is derived from an EMBL/GenBank/DDBJ whole genome shotgun (WGS) entry which is preliminary data.</text>
</comment>
<evidence type="ECO:0008006" key="4">
    <source>
        <dbReference type="Google" id="ProtNLM"/>
    </source>
</evidence>
<accession>A0ABV2SN11</accession>
<reference evidence="2 3" key="1">
    <citation type="submission" date="2024-06" db="EMBL/GenBank/DDBJ databases">
        <title>Genomic Encyclopedia of Type Strains, Phase V (KMG-V): Genome sequencing to study the core and pangenomes of soil and plant-associated prokaryotes.</title>
        <authorList>
            <person name="Whitman W."/>
        </authorList>
    </citation>
    <scope>NUCLEOTIDE SEQUENCE [LARGE SCALE GENOMIC DNA]</scope>
    <source>
        <strain evidence="2 3">NE40</strain>
    </source>
</reference>
<keyword evidence="1" id="KW-0812">Transmembrane</keyword>
<evidence type="ECO:0000256" key="1">
    <source>
        <dbReference type="SAM" id="Phobius"/>
    </source>
</evidence>
<sequence>MTEKINSELDAEQFSCECDRLRESHSYLVNQEIKRTNRDILLSKQLIRLMTSGGMLYLFTMIIMTFS</sequence>
<proteinExistence type="predicted"/>
<gene>
    <name evidence="2" type="ORF">V5J35_003696</name>
</gene>
<organism evidence="2 3">
    <name type="scientific">Endozoicomonas lisbonensis</name>
    <dbReference type="NCBI Taxonomy" id="3120522"/>
    <lineage>
        <taxon>Bacteria</taxon>
        <taxon>Pseudomonadati</taxon>
        <taxon>Pseudomonadota</taxon>
        <taxon>Gammaproteobacteria</taxon>
        <taxon>Oceanospirillales</taxon>
        <taxon>Endozoicomonadaceae</taxon>
        <taxon>Endozoicomonas</taxon>
    </lineage>
</organism>
<evidence type="ECO:0000313" key="3">
    <source>
        <dbReference type="Proteomes" id="UP001549366"/>
    </source>
</evidence>
<dbReference type="EMBL" id="JBEWTB010000002">
    <property type="protein sequence ID" value="MET4758504.1"/>
    <property type="molecule type" value="Genomic_DNA"/>
</dbReference>
<keyword evidence="3" id="KW-1185">Reference proteome</keyword>
<name>A0ABV2SN11_9GAMM</name>
<evidence type="ECO:0000313" key="2">
    <source>
        <dbReference type="EMBL" id="MET4758504.1"/>
    </source>
</evidence>
<feature type="transmembrane region" description="Helical" evidence="1">
    <location>
        <begin position="46"/>
        <end position="66"/>
    </location>
</feature>